<gene>
    <name evidence="1" type="ORF">LENED_004931</name>
</gene>
<protein>
    <submittedName>
        <fullName evidence="1">Uncharacterized protein</fullName>
    </submittedName>
</protein>
<dbReference type="Proteomes" id="UP000188533">
    <property type="component" value="Unassembled WGS sequence"/>
</dbReference>
<evidence type="ECO:0000313" key="2">
    <source>
        <dbReference type="Proteomes" id="UP000188533"/>
    </source>
</evidence>
<reference evidence="1 2" key="2">
    <citation type="submission" date="2017-02" db="EMBL/GenBank/DDBJ databases">
        <title>A genome survey and senescence transcriptome analysis in Lentinula edodes.</title>
        <authorList>
            <person name="Sakamoto Y."/>
            <person name="Nakade K."/>
            <person name="Sato S."/>
            <person name="Yoshida Y."/>
            <person name="Miyazaki K."/>
            <person name="Natsume S."/>
            <person name="Konno N."/>
        </authorList>
    </citation>
    <scope>NUCLEOTIDE SEQUENCE [LARGE SCALE GENOMIC DNA]</scope>
    <source>
        <strain evidence="1 2">NBRC 111202</strain>
    </source>
</reference>
<reference evidence="1 2" key="1">
    <citation type="submission" date="2016-08" db="EMBL/GenBank/DDBJ databases">
        <authorList>
            <consortium name="Lentinula edodes genome sequencing consortium"/>
            <person name="Sakamoto Y."/>
            <person name="Nakade K."/>
            <person name="Sato S."/>
            <person name="Yoshida Y."/>
            <person name="Miyazaki K."/>
            <person name="Natsume S."/>
            <person name="Konno N."/>
        </authorList>
    </citation>
    <scope>NUCLEOTIDE SEQUENCE [LARGE SCALE GENOMIC DNA]</scope>
    <source>
        <strain evidence="1 2">NBRC 111202</strain>
    </source>
</reference>
<dbReference type="EMBL" id="BDGU01000137">
    <property type="protein sequence ID" value="GAW03225.1"/>
    <property type="molecule type" value="Genomic_DNA"/>
</dbReference>
<accession>A0A1Q3E7L8</accession>
<evidence type="ECO:0000313" key="1">
    <source>
        <dbReference type="EMBL" id="GAW03225.1"/>
    </source>
</evidence>
<proteinExistence type="predicted"/>
<sequence>MCILNLNFGVRGQLLPVAFHFICSSHQDVFLSVVCDSEDNLVNLASSTTCSMTSFSFLISAAFKSCDKFTLRPAQQSSVLRFRWTFGQPHPFASFTIAPSHIRFGRRFTVTPIP</sequence>
<comment type="caution">
    <text evidence="1">The sequence shown here is derived from an EMBL/GenBank/DDBJ whole genome shotgun (WGS) entry which is preliminary data.</text>
</comment>
<name>A0A1Q3E7L8_LENED</name>
<keyword evidence="2" id="KW-1185">Reference proteome</keyword>
<organism evidence="1 2">
    <name type="scientific">Lentinula edodes</name>
    <name type="common">Shiitake mushroom</name>
    <name type="synonym">Lentinus edodes</name>
    <dbReference type="NCBI Taxonomy" id="5353"/>
    <lineage>
        <taxon>Eukaryota</taxon>
        <taxon>Fungi</taxon>
        <taxon>Dikarya</taxon>
        <taxon>Basidiomycota</taxon>
        <taxon>Agaricomycotina</taxon>
        <taxon>Agaricomycetes</taxon>
        <taxon>Agaricomycetidae</taxon>
        <taxon>Agaricales</taxon>
        <taxon>Marasmiineae</taxon>
        <taxon>Omphalotaceae</taxon>
        <taxon>Lentinula</taxon>
    </lineage>
</organism>
<dbReference type="AlphaFoldDB" id="A0A1Q3E7L8"/>